<proteinExistence type="inferred from homology"/>
<evidence type="ECO:0000256" key="2">
    <source>
        <dbReference type="ARBA" id="ARBA00022829"/>
    </source>
</evidence>
<dbReference type="Pfam" id="PF17762">
    <property type="entry name" value="HTH_ParB"/>
    <property type="match status" value="1"/>
</dbReference>
<keyword evidence="8" id="KW-1185">Reference proteome</keyword>
<dbReference type="PANTHER" id="PTHR33375:SF1">
    <property type="entry name" value="CHROMOSOME-PARTITIONING PROTEIN PARB-RELATED"/>
    <property type="match status" value="1"/>
</dbReference>
<dbReference type="FunFam" id="3.90.1530.30:FF:000001">
    <property type="entry name" value="Chromosome partitioning protein ParB"/>
    <property type="match status" value="1"/>
</dbReference>
<dbReference type="EnsemblBacteria" id="ABC24422">
    <property type="protein sequence ID" value="ABC24422"/>
    <property type="gene ID" value="Rru_A3628"/>
</dbReference>
<dbReference type="NCBIfam" id="TIGR00180">
    <property type="entry name" value="parB_part"/>
    <property type="match status" value="1"/>
</dbReference>
<evidence type="ECO:0000259" key="6">
    <source>
        <dbReference type="SMART" id="SM00470"/>
    </source>
</evidence>
<dbReference type="RefSeq" id="WP_011391375.1">
    <property type="nucleotide sequence ID" value="NC_007643.1"/>
</dbReference>
<evidence type="ECO:0000256" key="5">
    <source>
        <dbReference type="SAM" id="MobiDB-lite"/>
    </source>
</evidence>
<organism evidence="7 8">
    <name type="scientific">Rhodospirillum rubrum (strain ATCC 11170 / ATH 1.1.1 / DSM 467 / LMG 4362 / NCIMB 8255 / S1)</name>
    <dbReference type="NCBI Taxonomy" id="269796"/>
    <lineage>
        <taxon>Bacteria</taxon>
        <taxon>Pseudomonadati</taxon>
        <taxon>Pseudomonadota</taxon>
        <taxon>Alphaproteobacteria</taxon>
        <taxon>Rhodospirillales</taxon>
        <taxon>Rhodospirillaceae</taxon>
        <taxon>Rhodospirillum</taxon>
    </lineage>
</organism>
<dbReference type="HOGENOM" id="CLU_023853_0_0_5"/>
<dbReference type="Gene3D" id="3.90.1530.30">
    <property type="match status" value="1"/>
</dbReference>
<dbReference type="PhylomeDB" id="Q2RN73"/>
<dbReference type="FunFam" id="1.10.10.2830:FF:000001">
    <property type="entry name" value="Chromosome partitioning protein ParB"/>
    <property type="match status" value="1"/>
</dbReference>
<name>Q2RN73_RHORT</name>
<evidence type="ECO:0000256" key="1">
    <source>
        <dbReference type="ARBA" id="ARBA00006295"/>
    </source>
</evidence>
<dbReference type="PATRIC" id="fig|269796.9.peg.3749"/>
<dbReference type="EMBL" id="CP000230">
    <property type="protein sequence ID" value="ABC24422.1"/>
    <property type="molecule type" value="Genomic_DNA"/>
</dbReference>
<dbReference type="GO" id="GO:0007059">
    <property type="term" value="P:chromosome segregation"/>
    <property type="evidence" value="ECO:0007669"/>
    <property type="project" value="UniProtKB-KW"/>
</dbReference>
<evidence type="ECO:0000256" key="3">
    <source>
        <dbReference type="ARBA" id="ARBA00023125"/>
    </source>
</evidence>
<dbReference type="SUPFAM" id="SSF110849">
    <property type="entry name" value="ParB/Sulfiredoxin"/>
    <property type="match status" value="1"/>
</dbReference>
<feature type="region of interest" description="Disordered" evidence="5">
    <location>
        <begin position="1"/>
        <end position="20"/>
    </location>
</feature>
<dbReference type="Pfam" id="PF02195">
    <property type="entry name" value="ParB_N"/>
    <property type="match status" value="1"/>
</dbReference>
<dbReference type="InterPro" id="IPR036086">
    <property type="entry name" value="ParB/Sulfiredoxin_sf"/>
</dbReference>
<evidence type="ECO:0000313" key="7">
    <source>
        <dbReference type="EMBL" id="ABC24422.1"/>
    </source>
</evidence>
<feature type="region of interest" description="Disordered" evidence="5">
    <location>
        <begin position="241"/>
        <end position="260"/>
    </location>
</feature>
<comment type="similarity">
    <text evidence="1">Belongs to the ParB family.</text>
</comment>
<dbReference type="InterPro" id="IPR003115">
    <property type="entry name" value="ParB_N"/>
</dbReference>
<evidence type="ECO:0000313" key="8">
    <source>
        <dbReference type="Proteomes" id="UP000001929"/>
    </source>
</evidence>
<dbReference type="GO" id="GO:0005694">
    <property type="term" value="C:chromosome"/>
    <property type="evidence" value="ECO:0007669"/>
    <property type="project" value="TreeGrafter"/>
</dbReference>
<keyword evidence="3 7" id="KW-0238">DNA-binding</keyword>
<dbReference type="PANTHER" id="PTHR33375">
    <property type="entry name" value="CHROMOSOME-PARTITIONING PROTEIN PARB-RELATED"/>
    <property type="match status" value="1"/>
</dbReference>
<dbReference type="InterPro" id="IPR050336">
    <property type="entry name" value="Chromosome_partition/occlusion"/>
</dbReference>
<protein>
    <submittedName>
        <fullName evidence="7">Chromosome segregation DNA-binding protein</fullName>
    </submittedName>
</protein>
<dbReference type="Gene3D" id="1.10.10.2830">
    <property type="match status" value="1"/>
</dbReference>
<sequence length="326" mass="35119">MNGDTAAPGRRRGLGRGLSALLGDDPNDTVVQESAAAAAAAVASGRAIQVLPVGALVPNPDQPRRHFDEEAIADLTESIRAKGILSPILARPDPNQPGTFQIIAGERRWRAAQRAQLHEVPVLVRSFSDQETLEVALIENLQRQDLSPLEEAEGYRRLLEDFAHTQEDLAKVVGKSRSHVANTMRLLQLPDDVREMVEKGALSAGHARALLTTEAISDLARLVVSRGLNVRQTEKLVQQAAAAANKPRRPATAAPTDKDADTLALERDISNVLGLAVEISAKARGGRLTIDYDSLSQLDDILHRLTRGHQGPLQRLAGEEPPLANG</sequence>
<feature type="compositionally biased region" description="Low complexity" evidence="5">
    <location>
        <begin position="241"/>
        <end position="255"/>
    </location>
</feature>
<gene>
    <name evidence="7" type="ordered locus">Rru_A3628</name>
</gene>
<accession>Q2RN73</accession>
<dbReference type="InterPro" id="IPR041468">
    <property type="entry name" value="HTH_ParB/Spo0J"/>
</dbReference>
<feature type="domain" description="ParB-like N-terminal" evidence="6">
    <location>
        <begin position="49"/>
        <end position="141"/>
    </location>
</feature>
<dbReference type="Proteomes" id="UP000001929">
    <property type="component" value="Chromosome"/>
</dbReference>
<evidence type="ECO:0000256" key="4">
    <source>
        <dbReference type="ARBA" id="ARBA00025472"/>
    </source>
</evidence>
<dbReference type="SUPFAM" id="SSF109709">
    <property type="entry name" value="KorB DNA-binding domain-like"/>
    <property type="match status" value="1"/>
</dbReference>
<dbReference type="AlphaFoldDB" id="Q2RN73"/>
<comment type="function">
    <text evidence="4">Involved in chromosome partition. Localize to both poles of the predivisional cell following completion of DNA replication. Binds to the DNA origin of replication.</text>
</comment>
<dbReference type="InterPro" id="IPR057240">
    <property type="entry name" value="ParB_dimer_C"/>
</dbReference>
<dbReference type="Pfam" id="PF23552">
    <property type="entry name" value="ParB_C"/>
    <property type="match status" value="1"/>
</dbReference>
<dbReference type="STRING" id="269796.Rru_A3628"/>
<dbReference type="eggNOG" id="COG1475">
    <property type="taxonomic scope" value="Bacteria"/>
</dbReference>
<dbReference type="GO" id="GO:0003677">
    <property type="term" value="F:DNA binding"/>
    <property type="evidence" value="ECO:0007669"/>
    <property type="project" value="UniProtKB-KW"/>
</dbReference>
<dbReference type="InterPro" id="IPR004437">
    <property type="entry name" value="ParB/RepB/Spo0J"/>
</dbReference>
<reference evidence="7 8" key="1">
    <citation type="journal article" date="2011" name="Stand. Genomic Sci.">
        <title>Complete genome sequence of Rhodospirillum rubrum type strain (S1).</title>
        <authorList>
            <person name="Munk A.C."/>
            <person name="Copeland A."/>
            <person name="Lucas S."/>
            <person name="Lapidus A."/>
            <person name="Del Rio T.G."/>
            <person name="Barry K."/>
            <person name="Detter J.C."/>
            <person name="Hammon N."/>
            <person name="Israni S."/>
            <person name="Pitluck S."/>
            <person name="Brettin T."/>
            <person name="Bruce D."/>
            <person name="Han C."/>
            <person name="Tapia R."/>
            <person name="Gilna P."/>
            <person name="Schmutz J."/>
            <person name="Larimer F."/>
            <person name="Land M."/>
            <person name="Kyrpides N.C."/>
            <person name="Mavromatis K."/>
            <person name="Richardson P."/>
            <person name="Rohde M."/>
            <person name="Goker M."/>
            <person name="Klenk H.P."/>
            <person name="Zhang Y."/>
            <person name="Roberts G.P."/>
            <person name="Reslewic S."/>
            <person name="Schwartz D.C."/>
        </authorList>
    </citation>
    <scope>NUCLEOTIDE SEQUENCE [LARGE SCALE GENOMIC DNA]</scope>
    <source>
        <strain evidence="8">ATCC 11170 / ATH 1.1.1 / DSM 467 / LMG 4362 / NCIMB 8255 / S1</strain>
    </source>
</reference>
<dbReference type="CDD" id="cd16393">
    <property type="entry name" value="SPO0J_N"/>
    <property type="match status" value="1"/>
</dbReference>
<dbReference type="SMART" id="SM00470">
    <property type="entry name" value="ParB"/>
    <property type="match status" value="1"/>
</dbReference>
<dbReference type="KEGG" id="rru:Rru_A3628"/>
<keyword evidence="2" id="KW-0159">Chromosome partition</keyword>